<accession>A0A6N3AKT9</accession>
<evidence type="ECO:0000259" key="3">
    <source>
        <dbReference type="Pfam" id="PF06445"/>
    </source>
</evidence>
<reference evidence="4" key="1">
    <citation type="submission" date="2019-11" db="EMBL/GenBank/DDBJ databases">
        <authorList>
            <person name="Feng L."/>
        </authorList>
    </citation>
    <scope>NUCLEOTIDE SEQUENCE</scope>
    <source>
        <strain evidence="4">CsymbiosumLFYP84</strain>
    </source>
</reference>
<dbReference type="Gene3D" id="3.30.1460.30">
    <property type="entry name" value="YgaC/TfoX-N like chaperone"/>
    <property type="match status" value="1"/>
</dbReference>
<feature type="region of interest" description="Disordered" evidence="1">
    <location>
        <begin position="97"/>
        <end position="138"/>
    </location>
</feature>
<dbReference type="InterPro" id="IPR029442">
    <property type="entry name" value="GyrI-like"/>
</dbReference>
<dbReference type="InterPro" id="IPR011256">
    <property type="entry name" value="Reg_factor_effector_dom_sf"/>
</dbReference>
<feature type="compositionally biased region" description="Basic and acidic residues" evidence="1">
    <location>
        <begin position="109"/>
        <end position="138"/>
    </location>
</feature>
<feature type="domain" description="TfoX N-terminal" evidence="2">
    <location>
        <begin position="14"/>
        <end position="93"/>
    </location>
</feature>
<evidence type="ECO:0000259" key="2">
    <source>
        <dbReference type="Pfam" id="PF04993"/>
    </source>
</evidence>
<dbReference type="InterPro" id="IPR007076">
    <property type="entry name" value="TfoX_N"/>
</dbReference>
<gene>
    <name evidence="4" type="ORF">CSLFYP84_00942</name>
</gene>
<dbReference type="Gene3D" id="3.20.80.10">
    <property type="entry name" value="Regulatory factor, effector binding domain"/>
    <property type="match status" value="1"/>
</dbReference>
<feature type="region of interest" description="Disordered" evidence="1">
    <location>
        <begin position="349"/>
        <end position="371"/>
    </location>
</feature>
<dbReference type="SUPFAM" id="SSF55136">
    <property type="entry name" value="Probable bacterial effector-binding domain"/>
    <property type="match status" value="1"/>
</dbReference>
<dbReference type="AlphaFoldDB" id="A0A6N3AKT9"/>
<evidence type="ECO:0000256" key="1">
    <source>
        <dbReference type="SAM" id="MobiDB-lite"/>
    </source>
</evidence>
<feature type="domain" description="GyrI-like small molecule binding" evidence="3">
    <location>
        <begin position="155"/>
        <end position="346"/>
    </location>
</feature>
<dbReference type="EMBL" id="CACRUA010000009">
    <property type="protein sequence ID" value="VYT93129.1"/>
    <property type="molecule type" value="Genomic_DNA"/>
</dbReference>
<dbReference type="SUPFAM" id="SSF159894">
    <property type="entry name" value="YgaC/TfoX-N like"/>
    <property type="match status" value="1"/>
</dbReference>
<name>A0A6N3AKT9_CLOSY</name>
<dbReference type="Pfam" id="PF04993">
    <property type="entry name" value="TfoX_N"/>
    <property type="match status" value="1"/>
</dbReference>
<proteinExistence type="predicted"/>
<sequence>MASSLEFVRYAAEQMCAAGEITYKKMFGEYGIYCNGKIVGLICENQLFIKITEAGRRLCPDYEEVPPYQGSKPYLLVEDIDDRELLAELTAETFRELPVSKPGKKKGEKSREKTDKASRTEEKQSAQKQEKKGKADMEKVDFKKRDKALYQPGRNPEFADVPEMVFLAVDGNGDPNTSADYKNAVGALYALSYTIKMSKKSDSCPPGYFDYVVPPLEGLWHTEEGGFDGKMITDKSKFCWTSLIRQPDFVTEEVLEWAKEVCLAKKPETDTSNVRLLRYKEGMCAQVMHIGPYDDEPETIEKLERFIEANGYETEINETRRHHEIYLGDPRKTAPDKLKTVLRHPVRKSSRAAQTGRLKGEKNGINIGYKG</sequence>
<dbReference type="RefSeq" id="WP_021643636.1">
    <property type="nucleotide sequence ID" value="NZ_CACRUA010000009.1"/>
</dbReference>
<evidence type="ECO:0000313" key="4">
    <source>
        <dbReference type="EMBL" id="VYT93129.1"/>
    </source>
</evidence>
<protein>
    <submittedName>
        <fullName evidence="4">Uncharacterized protein</fullName>
    </submittedName>
</protein>
<dbReference type="Pfam" id="PF06445">
    <property type="entry name" value="GyrI-like"/>
    <property type="match status" value="1"/>
</dbReference>
<organism evidence="4">
    <name type="scientific">Clostridium symbiosum</name>
    <name type="common">Bacteroides symbiosus</name>
    <dbReference type="NCBI Taxonomy" id="1512"/>
    <lineage>
        <taxon>Bacteria</taxon>
        <taxon>Bacillati</taxon>
        <taxon>Bacillota</taxon>
        <taxon>Clostridia</taxon>
        <taxon>Lachnospirales</taxon>
        <taxon>Lachnospiraceae</taxon>
        <taxon>Otoolea</taxon>
    </lineage>
</organism>